<evidence type="ECO:0000313" key="2">
    <source>
        <dbReference type="Proteomes" id="UP001159363"/>
    </source>
</evidence>
<accession>A0ABQ9HMZ4</accession>
<keyword evidence="2" id="KW-1185">Reference proteome</keyword>
<dbReference type="Proteomes" id="UP001159363">
    <property type="component" value="Chromosome X"/>
</dbReference>
<proteinExistence type="predicted"/>
<reference evidence="1 2" key="1">
    <citation type="submission" date="2023-02" db="EMBL/GenBank/DDBJ databases">
        <title>LHISI_Scaffold_Assembly.</title>
        <authorList>
            <person name="Stuart O.P."/>
            <person name="Cleave R."/>
            <person name="Magrath M.J.L."/>
            <person name="Mikheyev A.S."/>
        </authorList>
    </citation>
    <scope>NUCLEOTIDE SEQUENCE [LARGE SCALE GENOMIC DNA]</scope>
    <source>
        <strain evidence="1">Daus_M_001</strain>
        <tissue evidence="1">Leg muscle</tissue>
    </source>
</reference>
<evidence type="ECO:0000313" key="1">
    <source>
        <dbReference type="EMBL" id="KAJ8885622.1"/>
    </source>
</evidence>
<organism evidence="1 2">
    <name type="scientific">Dryococelus australis</name>
    <dbReference type="NCBI Taxonomy" id="614101"/>
    <lineage>
        <taxon>Eukaryota</taxon>
        <taxon>Metazoa</taxon>
        <taxon>Ecdysozoa</taxon>
        <taxon>Arthropoda</taxon>
        <taxon>Hexapoda</taxon>
        <taxon>Insecta</taxon>
        <taxon>Pterygota</taxon>
        <taxon>Neoptera</taxon>
        <taxon>Polyneoptera</taxon>
        <taxon>Phasmatodea</taxon>
        <taxon>Verophasmatodea</taxon>
        <taxon>Anareolatae</taxon>
        <taxon>Phasmatidae</taxon>
        <taxon>Eurycanthinae</taxon>
        <taxon>Dryococelus</taxon>
    </lineage>
</organism>
<dbReference type="EMBL" id="JARBHB010000004">
    <property type="protein sequence ID" value="KAJ8885622.1"/>
    <property type="molecule type" value="Genomic_DNA"/>
</dbReference>
<protein>
    <submittedName>
        <fullName evidence="1">Uncharacterized protein</fullName>
    </submittedName>
</protein>
<name>A0ABQ9HMZ4_9NEOP</name>
<comment type="caution">
    <text evidence="1">The sequence shown here is derived from an EMBL/GenBank/DDBJ whole genome shotgun (WGS) entry which is preliminary data.</text>
</comment>
<gene>
    <name evidence="1" type="ORF">PR048_011820</name>
</gene>
<sequence length="79" mass="8871">MLEAFRGRNVGGFQGEREVTSRQKKACRTEGIHWEKEINSEELDLLNIDFSEVSGCTNNLIVDVSINGQTESIKIDTGR</sequence>